<dbReference type="InterPro" id="IPR000836">
    <property type="entry name" value="PRTase_dom"/>
</dbReference>
<accession>U5D5W5</accession>
<evidence type="ECO:0000256" key="1">
    <source>
        <dbReference type="ARBA" id="ARBA00000868"/>
    </source>
</evidence>
<dbReference type="Pfam" id="PF00156">
    <property type="entry name" value="Pribosyltran"/>
    <property type="match status" value="1"/>
</dbReference>
<keyword evidence="11 12" id="KW-0660">Purine salvage</keyword>
<dbReference type="GO" id="GO:0006168">
    <property type="term" value="P:adenine salvage"/>
    <property type="evidence" value="ECO:0007669"/>
    <property type="project" value="InterPro"/>
</dbReference>
<evidence type="ECO:0000256" key="4">
    <source>
        <dbReference type="ARBA" id="ARBA00004659"/>
    </source>
</evidence>
<evidence type="ECO:0000256" key="11">
    <source>
        <dbReference type="ARBA" id="ARBA00022726"/>
    </source>
</evidence>
<keyword evidence="15" id="KW-1185">Reference proteome</keyword>
<evidence type="ECO:0000256" key="5">
    <source>
        <dbReference type="ARBA" id="ARBA00008391"/>
    </source>
</evidence>
<comment type="subunit">
    <text evidence="6 12">Homodimer.</text>
</comment>
<gene>
    <name evidence="12" type="primary">apt</name>
    <name evidence="14" type="ORF">KR51_00033270</name>
</gene>
<dbReference type="NCBIfam" id="NF002634">
    <property type="entry name" value="PRK02304.1-3"/>
    <property type="match status" value="1"/>
</dbReference>
<evidence type="ECO:0000259" key="13">
    <source>
        <dbReference type="Pfam" id="PF00156"/>
    </source>
</evidence>
<evidence type="ECO:0000256" key="8">
    <source>
        <dbReference type="ARBA" id="ARBA00022490"/>
    </source>
</evidence>
<dbReference type="GO" id="GO:0005737">
    <property type="term" value="C:cytoplasm"/>
    <property type="evidence" value="ECO:0007669"/>
    <property type="project" value="UniProtKB-SubCell"/>
</dbReference>
<dbReference type="CDD" id="cd06223">
    <property type="entry name" value="PRTases_typeI"/>
    <property type="match status" value="1"/>
</dbReference>
<dbReference type="RefSeq" id="WP_022608939.1">
    <property type="nucleotide sequence ID" value="NZ_ASSJ01000081.1"/>
</dbReference>
<dbReference type="Gene3D" id="3.40.50.2020">
    <property type="match status" value="1"/>
</dbReference>
<dbReference type="PANTHER" id="PTHR32315:SF3">
    <property type="entry name" value="ADENINE PHOSPHORIBOSYLTRANSFERASE"/>
    <property type="match status" value="1"/>
</dbReference>
<dbReference type="GO" id="GO:0003999">
    <property type="term" value="F:adenine phosphoribosyltransferase activity"/>
    <property type="evidence" value="ECO:0007669"/>
    <property type="project" value="UniProtKB-UniRule"/>
</dbReference>
<evidence type="ECO:0000256" key="12">
    <source>
        <dbReference type="HAMAP-Rule" id="MF_00004"/>
    </source>
</evidence>
<dbReference type="Proteomes" id="UP000016960">
    <property type="component" value="Unassembled WGS sequence"/>
</dbReference>
<evidence type="ECO:0000256" key="7">
    <source>
        <dbReference type="ARBA" id="ARBA00011893"/>
    </source>
</evidence>
<dbReference type="NCBIfam" id="NF002636">
    <property type="entry name" value="PRK02304.1-5"/>
    <property type="match status" value="1"/>
</dbReference>
<reference evidence="14 15" key="1">
    <citation type="submission" date="2013-05" db="EMBL/GenBank/DDBJ databases">
        <title>Draft genome sequence of Rubidibacter lacunae KORDI 51-2.</title>
        <authorList>
            <person name="Choi D.H."/>
            <person name="Noh J.H."/>
            <person name="Kwon K.-K."/>
            <person name="Lee J.-H."/>
            <person name="Ryu J.-Y."/>
        </authorList>
    </citation>
    <scope>NUCLEOTIDE SEQUENCE [LARGE SCALE GENOMIC DNA]</scope>
    <source>
        <strain evidence="14 15">KORDI 51-2</strain>
    </source>
</reference>
<evidence type="ECO:0000313" key="15">
    <source>
        <dbReference type="Proteomes" id="UP000016960"/>
    </source>
</evidence>
<name>U5D5W5_9CHRO</name>
<comment type="similarity">
    <text evidence="5 12">Belongs to the purine/pyrimidine phosphoribosyltransferase family.</text>
</comment>
<dbReference type="AlphaFoldDB" id="U5D5W5"/>
<dbReference type="GO" id="GO:0006166">
    <property type="term" value="P:purine ribonucleoside salvage"/>
    <property type="evidence" value="ECO:0007669"/>
    <property type="project" value="UniProtKB-UniRule"/>
</dbReference>
<dbReference type="PANTHER" id="PTHR32315">
    <property type="entry name" value="ADENINE PHOSPHORIBOSYLTRANSFERASE"/>
    <property type="match status" value="1"/>
</dbReference>
<sequence length="177" mass="19150">MESKLEILKASVRTVPDFPKPGIQFRDITTLLHNPDALQITFDLLVERIQNSGIAPNYVIGIESRGFMFAPTLACALGAGFVPVRKPGKLPAAVHTIEYDLEYGTDRLEVHQDAMPAGSKALVVDDLIATGGTARATANLIDNIGCYVVGFAFVIELRDLGGRSQLPDVPIVTLLEY</sequence>
<dbReference type="SUPFAM" id="SSF53271">
    <property type="entry name" value="PRTase-like"/>
    <property type="match status" value="1"/>
</dbReference>
<dbReference type="FunCoup" id="U5D5W5">
    <property type="interactions" value="329"/>
</dbReference>
<dbReference type="PATRIC" id="fig|582515.4.peg.3738"/>
<comment type="caution">
    <text evidence="14">The sequence shown here is derived from an EMBL/GenBank/DDBJ whole genome shotgun (WGS) entry which is preliminary data.</text>
</comment>
<dbReference type="InParanoid" id="U5D5W5"/>
<dbReference type="GO" id="GO:0002055">
    <property type="term" value="F:adenine binding"/>
    <property type="evidence" value="ECO:0007669"/>
    <property type="project" value="TreeGrafter"/>
</dbReference>
<evidence type="ECO:0000256" key="6">
    <source>
        <dbReference type="ARBA" id="ARBA00011738"/>
    </source>
</evidence>
<keyword evidence="9 12" id="KW-0328">Glycosyltransferase</keyword>
<comment type="subcellular location">
    <subcellularLocation>
        <location evidence="3 12">Cytoplasm</location>
    </subcellularLocation>
</comment>
<dbReference type="eggNOG" id="COG0503">
    <property type="taxonomic scope" value="Bacteria"/>
</dbReference>
<dbReference type="HAMAP" id="MF_00004">
    <property type="entry name" value="Aden_phosphoribosyltr"/>
    <property type="match status" value="1"/>
</dbReference>
<keyword evidence="10 12" id="KW-0808">Transferase</keyword>
<dbReference type="STRING" id="582515.KR51_00033270"/>
<feature type="domain" description="Phosphoribosyltransferase" evidence="13">
    <location>
        <begin position="29"/>
        <end position="156"/>
    </location>
</feature>
<dbReference type="InterPro" id="IPR050054">
    <property type="entry name" value="UPRTase/APRTase"/>
</dbReference>
<evidence type="ECO:0000256" key="9">
    <source>
        <dbReference type="ARBA" id="ARBA00022676"/>
    </source>
</evidence>
<dbReference type="OrthoDB" id="9803963at2"/>
<protein>
    <recommendedName>
        <fullName evidence="7 12">Adenine phosphoribosyltransferase</fullName>
        <shortName evidence="12">APRT</shortName>
        <ecNumber evidence="7 12">2.4.2.7</ecNumber>
    </recommendedName>
</protein>
<dbReference type="InterPro" id="IPR029057">
    <property type="entry name" value="PRTase-like"/>
</dbReference>
<dbReference type="NCBIfam" id="TIGR01090">
    <property type="entry name" value="apt"/>
    <property type="match status" value="1"/>
</dbReference>
<dbReference type="GO" id="GO:0016208">
    <property type="term" value="F:AMP binding"/>
    <property type="evidence" value="ECO:0007669"/>
    <property type="project" value="TreeGrafter"/>
</dbReference>
<dbReference type="FunFam" id="3.40.50.2020:FF:000004">
    <property type="entry name" value="Adenine phosphoribosyltransferase"/>
    <property type="match status" value="1"/>
</dbReference>
<keyword evidence="8 12" id="KW-0963">Cytoplasm</keyword>
<dbReference type="UniPathway" id="UPA00588">
    <property type="reaction ID" value="UER00646"/>
</dbReference>
<dbReference type="EC" id="2.4.2.7" evidence="7 12"/>
<evidence type="ECO:0000256" key="3">
    <source>
        <dbReference type="ARBA" id="ARBA00004496"/>
    </source>
</evidence>
<comment type="function">
    <text evidence="2 12">Catalyzes a salvage reaction resulting in the formation of AMP, that is energically less costly than de novo synthesis.</text>
</comment>
<evidence type="ECO:0000256" key="2">
    <source>
        <dbReference type="ARBA" id="ARBA00003968"/>
    </source>
</evidence>
<proteinExistence type="inferred from homology"/>
<dbReference type="InterPro" id="IPR005764">
    <property type="entry name" value="Ade_phspho_trans"/>
</dbReference>
<dbReference type="GO" id="GO:0044209">
    <property type="term" value="P:AMP salvage"/>
    <property type="evidence" value="ECO:0007669"/>
    <property type="project" value="UniProtKB-UniRule"/>
</dbReference>
<comment type="catalytic activity">
    <reaction evidence="1 12">
        <text>AMP + diphosphate = 5-phospho-alpha-D-ribose 1-diphosphate + adenine</text>
        <dbReference type="Rhea" id="RHEA:16609"/>
        <dbReference type="ChEBI" id="CHEBI:16708"/>
        <dbReference type="ChEBI" id="CHEBI:33019"/>
        <dbReference type="ChEBI" id="CHEBI:58017"/>
        <dbReference type="ChEBI" id="CHEBI:456215"/>
        <dbReference type="EC" id="2.4.2.7"/>
    </reaction>
</comment>
<dbReference type="EMBL" id="ASSJ01000081">
    <property type="protein sequence ID" value="ERN40048.1"/>
    <property type="molecule type" value="Genomic_DNA"/>
</dbReference>
<comment type="pathway">
    <text evidence="4 12">Purine metabolism; AMP biosynthesis via salvage pathway; AMP from adenine: step 1/1.</text>
</comment>
<organism evidence="14 15">
    <name type="scientific">Rubidibacter lacunae KORDI 51-2</name>
    <dbReference type="NCBI Taxonomy" id="582515"/>
    <lineage>
        <taxon>Bacteria</taxon>
        <taxon>Bacillati</taxon>
        <taxon>Cyanobacteriota</taxon>
        <taxon>Cyanophyceae</taxon>
        <taxon>Oscillatoriophycideae</taxon>
        <taxon>Chroococcales</taxon>
        <taxon>Aphanothecaceae</taxon>
        <taxon>Rubidibacter</taxon>
    </lineage>
</organism>
<evidence type="ECO:0000256" key="10">
    <source>
        <dbReference type="ARBA" id="ARBA00022679"/>
    </source>
</evidence>
<evidence type="ECO:0000313" key="14">
    <source>
        <dbReference type="EMBL" id="ERN40048.1"/>
    </source>
</evidence>